<dbReference type="Proteomes" id="UP001066276">
    <property type="component" value="Chromosome 3_2"/>
</dbReference>
<evidence type="ECO:0000313" key="3">
    <source>
        <dbReference type="Proteomes" id="UP001066276"/>
    </source>
</evidence>
<evidence type="ECO:0000313" key="2">
    <source>
        <dbReference type="EMBL" id="KAJ1178301.1"/>
    </source>
</evidence>
<protein>
    <submittedName>
        <fullName evidence="2">Uncharacterized protein</fullName>
    </submittedName>
</protein>
<name>A0AAV7TQ38_PLEWA</name>
<sequence>MQKRWEQICVIFRKRSLGGNEIKGTMIIGRRGQERVTRNILFFKKVHTSGVPATGAPEKFSFVLDPASTASQEDVVTGSQGPCMMTDGASSSETMSSEVQSPEGRLVSEPDTLARLCQDMGAVVIVYGPAHKALPGHKDLY</sequence>
<feature type="region of interest" description="Disordered" evidence="1">
    <location>
        <begin position="73"/>
        <end position="106"/>
    </location>
</feature>
<dbReference type="EMBL" id="JANPWB010000006">
    <property type="protein sequence ID" value="KAJ1178301.1"/>
    <property type="molecule type" value="Genomic_DNA"/>
</dbReference>
<proteinExistence type="predicted"/>
<evidence type="ECO:0000256" key="1">
    <source>
        <dbReference type="SAM" id="MobiDB-lite"/>
    </source>
</evidence>
<organism evidence="2 3">
    <name type="scientific">Pleurodeles waltl</name>
    <name type="common">Iberian ribbed newt</name>
    <dbReference type="NCBI Taxonomy" id="8319"/>
    <lineage>
        <taxon>Eukaryota</taxon>
        <taxon>Metazoa</taxon>
        <taxon>Chordata</taxon>
        <taxon>Craniata</taxon>
        <taxon>Vertebrata</taxon>
        <taxon>Euteleostomi</taxon>
        <taxon>Amphibia</taxon>
        <taxon>Batrachia</taxon>
        <taxon>Caudata</taxon>
        <taxon>Salamandroidea</taxon>
        <taxon>Salamandridae</taxon>
        <taxon>Pleurodelinae</taxon>
        <taxon>Pleurodeles</taxon>
    </lineage>
</organism>
<dbReference type="AlphaFoldDB" id="A0AAV7TQ38"/>
<accession>A0AAV7TQ38</accession>
<feature type="compositionally biased region" description="Low complexity" evidence="1">
    <location>
        <begin position="90"/>
        <end position="101"/>
    </location>
</feature>
<keyword evidence="3" id="KW-1185">Reference proteome</keyword>
<comment type="caution">
    <text evidence="2">The sequence shown here is derived from an EMBL/GenBank/DDBJ whole genome shotgun (WGS) entry which is preliminary data.</text>
</comment>
<reference evidence="2" key="1">
    <citation type="journal article" date="2022" name="bioRxiv">
        <title>Sequencing and chromosome-scale assembly of the giantPleurodeles waltlgenome.</title>
        <authorList>
            <person name="Brown T."/>
            <person name="Elewa A."/>
            <person name="Iarovenko S."/>
            <person name="Subramanian E."/>
            <person name="Araus A.J."/>
            <person name="Petzold A."/>
            <person name="Susuki M."/>
            <person name="Suzuki K.-i.T."/>
            <person name="Hayashi T."/>
            <person name="Toyoda A."/>
            <person name="Oliveira C."/>
            <person name="Osipova E."/>
            <person name="Leigh N.D."/>
            <person name="Simon A."/>
            <person name="Yun M.H."/>
        </authorList>
    </citation>
    <scope>NUCLEOTIDE SEQUENCE</scope>
    <source>
        <strain evidence="2">20211129_DDA</strain>
        <tissue evidence="2">Liver</tissue>
    </source>
</reference>
<gene>
    <name evidence="2" type="ORF">NDU88_003548</name>
</gene>